<dbReference type="GO" id="GO:0005634">
    <property type="term" value="C:nucleus"/>
    <property type="evidence" value="ECO:0007669"/>
    <property type="project" value="TreeGrafter"/>
</dbReference>
<dbReference type="Pfam" id="PF17781">
    <property type="entry name" value="RPN1_RPN2_N"/>
    <property type="match status" value="1"/>
</dbReference>
<dbReference type="InterPro" id="IPR041433">
    <property type="entry name" value="RPN1_C"/>
</dbReference>
<dbReference type="SUPFAM" id="SSF48371">
    <property type="entry name" value="ARM repeat"/>
    <property type="match status" value="1"/>
</dbReference>
<comment type="caution">
    <text evidence="6">The sequence shown here is derived from an EMBL/GenBank/DDBJ whole genome shotgun (WGS) entry which is preliminary data.</text>
</comment>
<dbReference type="SUPFAM" id="SSF82185">
    <property type="entry name" value="Histone H3 K4-specific methyltransferase SET7/9 N-terminal domain"/>
    <property type="match status" value="2"/>
</dbReference>
<accession>A0A177AS82</accession>
<dbReference type="GO" id="GO:0008540">
    <property type="term" value="C:proteasome regulatory particle, base subcomplex"/>
    <property type="evidence" value="ECO:0007669"/>
    <property type="project" value="TreeGrafter"/>
</dbReference>
<evidence type="ECO:0000313" key="6">
    <source>
        <dbReference type="EMBL" id="OAF64859.1"/>
    </source>
</evidence>
<dbReference type="Gene3D" id="1.25.10.10">
    <property type="entry name" value="Leucine-rich Repeat Variant"/>
    <property type="match status" value="1"/>
</dbReference>
<dbReference type="PANTHER" id="PTHR10943">
    <property type="entry name" value="26S PROTEASOME NON-ATPASE REGULATORY SUBUNIT"/>
    <property type="match status" value="1"/>
</dbReference>
<protein>
    <submittedName>
        <fullName evidence="6">MORN repeat-containing protein 3</fullName>
    </submittedName>
</protein>
<comment type="similarity">
    <text evidence="1">Belongs to the proteasome subunit S2 family.</text>
</comment>
<gene>
    <name evidence="6" type="ORF">A3Q56_07435</name>
</gene>
<reference evidence="6 7" key="1">
    <citation type="submission" date="2016-04" db="EMBL/GenBank/DDBJ databases">
        <title>The genome of Intoshia linei affirms orthonectids as highly simplified spiralians.</title>
        <authorList>
            <person name="Mikhailov K.V."/>
            <person name="Slusarev G.S."/>
            <person name="Nikitin M.A."/>
            <person name="Logacheva M.D."/>
            <person name="Penin A."/>
            <person name="Aleoshin V."/>
            <person name="Panchin Y.V."/>
        </authorList>
    </citation>
    <scope>NUCLEOTIDE SEQUENCE [LARGE SCALE GENOMIC DNA]</scope>
    <source>
        <strain evidence="6">Intl2013</strain>
        <tissue evidence="6">Whole animal</tissue>
    </source>
</reference>
<dbReference type="Gene3D" id="2.20.110.10">
    <property type="entry name" value="Histone H3 K4-specific methyltransferase SET7/9 N-terminal domain"/>
    <property type="match status" value="3"/>
</dbReference>
<dbReference type="GO" id="GO:0043161">
    <property type="term" value="P:proteasome-mediated ubiquitin-dependent protein catabolic process"/>
    <property type="evidence" value="ECO:0007669"/>
    <property type="project" value="TreeGrafter"/>
</dbReference>
<dbReference type="OrthoDB" id="10252509at2759"/>
<dbReference type="Proteomes" id="UP000078046">
    <property type="component" value="Unassembled WGS sequence"/>
</dbReference>
<evidence type="ECO:0000256" key="1">
    <source>
        <dbReference type="ARBA" id="ARBA00005460"/>
    </source>
</evidence>
<evidence type="ECO:0000256" key="3">
    <source>
        <dbReference type="ARBA" id="ARBA00022942"/>
    </source>
</evidence>
<sequence length="1242" mass="141532">VIWDNENSLTTFICQELRVYYVFDSFAKLTRRSNTLFRLVHINCKIAANEYIYYVTIIKNNLKKIKDESTNFKDSFMDKSMTNEENDTSIDGNENETTKINETTKLNETIVEEELNEEELALKNKLTDSMKKLASIDQSVFPEILNSLKCLIRTSTTSMTSVPLPLKFLKPHISEIKRIYEIIEDEETKKICGDIISVLSMTTPNNLDCIKYRVLGSGEPIESWGHEYSRHLSTQLIEDWHAYFDKAQEDNIDKQDIVPMEVHINLLHQIIPYLLDHNAETEACDLVMEIERIDILKSYVTIQNYQKVCNYLMSLIQFSIYPENYLILQECLDMELHFKAYVNAILIALIIRDFDNINDIIKKTRDDKILQIQFAYILARINRKMDKIGMENFYDTEIISTILDNSELSSRFHSFGKELDIMTPKDPKDIYKTHLENSMYTITMDQARQSLVSTFVNAFVNAGFCCDNIMSKETSARSWIRKHSETGYISATASLGLIYLWDINNGLIEIDKHLYSSNKFIKAGALLAIGVLTTNVNDASDPALAILSDYLLKTNTNFKVSAIIGLGISYAGTNREDVINQLLSVLKDEDSSLSEMGFASLSLGLICCGSCNGDVFADILDALIENNPKMHEASTKNMIFGLALNFLNVDNYPKVESQISNMKESLQVLPTELYDLVIMLIDAFIYAGTGNVVKIQELITICSNHYKTTTVSSPTTEEEKKEKKKRDGEEKIKKQNFKYIQSVAAMCIGLICMGEEIGCTMSFRIFGQLLRYGDSGTKRGVPLAMALTSMSNPKLSLLDSLSKFSHDSDNEIAHNSILAMGLLGAGTNNARLAAMLRQLAVYHHKDHYNLFCVRLAQGFTHLGKGTLSLSPFFYDQRVLHTPSLASLLIVLHSCIDIKSTFLGSMNSMLYYIAPAIHSRMLSTLDKNLKPLPVVVRVGQAVDVVGQAGKPKTITGFQTHTTPVLLGYGERSELASKEYEPVNPIIEGVVILKEIEKENMDYQQKPMPFLHDLDKKEQLWKIRERLSLKNGIRNTVYSTNGDQYTGEWTDNLKEGKGTYIWKNGFIYEGDWKKDKKCGFGILLRQTNDADVYHKIYSGAWKNDKKHGYGTQFSRNGEYYEGEWYANKQSGWGRNYYNDQSAYEGEWYDGKRHGKGMLQMANNNRFIGMWKNDKKHGDGELYCFNKGKVTKGFWFEGNLKCGKIYEFDRDAALEPPEYKIPKCTIINPSEILKKVKYNFINYNT</sequence>
<feature type="domain" description="26S proteasome non-ATPase regulatory subunit RPN1 C-terminal" evidence="5">
    <location>
        <begin position="944"/>
        <end position="993"/>
    </location>
</feature>
<dbReference type="InterPro" id="IPR011989">
    <property type="entry name" value="ARM-like"/>
</dbReference>
<dbReference type="InterPro" id="IPR016024">
    <property type="entry name" value="ARM-type_fold"/>
</dbReference>
<keyword evidence="2" id="KW-0677">Repeat</keyword>
<evidence type="ECO:0000259" key="5">
    <source>
        <dbReference type="Pfam" id="PF18051"/>
    </source>
</evidence>
<dbReference type="Pfam" id="PF01851">
    <property type="entry name" value="PC_rep"/>
    <property type="match status" value="2"/>
</dbReference>
<dbReference type="Pfam" id="PF02493">
    <property type="entry name" value="MORN"/>
    <property type="match status" value="5"/>
</dbReference>
<evidence type="ECO:0000256" key="2">
    <source>
        <dbReference type="ARBA" id="ARBA00022737"/>
    </source>
</evidence>
<dbReference type="InterPro" id="IPR002015">
    <property type="entry name" value="Proteasome/cyclosome_rpt"/>
</dbReference>
<feature type="domain" description="RPN1 N-terminal" evidence="4">
    <location>
        <begin position="130"/>
        <end position="436"/>
    </location>
</feature>
<keyword evidence="3" id="KW-0647">Proteasome</keyword>
<dbReference type="EMBL" id="LWCA01001573">
    <property type="protein sequence ID" value="OAF64859.1"/>
    <property type="molecule type" value="Genomic_DNA"/>
</dbReference>
<keyword evidence="7" id="KW-1185">Reference proteome</keyword>
<evidence type="ECO:0000313" key="7">
    <source>
        <dbReference type="Proteomes" id="UP000078046"/>
    </source>
</evidence>
<dbReference type="SMART" id="SM00698">
    <property type="entry name" value="MORN"/>
    <property type="match status" value="6"/>
</dbReference>
<dbReference type="PANTHER" id="PTHR10943:SF1">
    <property type="entry name" value="26S PROTEASOME NON-ATPASE REGULATORY SUBUNIT 2"/>
    <property type="match status" value="1"/>
</dbReference>
<evidence type="ECO:0000259" key="4">
    <source>
        <dbReference type="Pfam" id="PF17781"/>
    </source>
</evidence>
<feature type="non-terminal residue" evidence="6">
    <location>
        <position position="1"/>
    </location>
</feature>
<dbReference type="AlphaFoldDB" id="A0A177AS82"/>
<organism evidence="6 7">
    <name type="scientific">Intoshia linei</name>
    <dbReference type="NCBI Taxonomy" id="1819745"/>
    <lineage>
        <taxon>Eukaryota</taxon>
        <taxon>Metazoa</taxon>
        <taxon>Spiralia</taxon>
        <taxon>Lophotrochozoa</taxon>
        <taxon>Mesozoa</taxon>
        <taxon>Orthonectida</taxon>
        <taxon>Rhopaluridae</taxon>
        <taxon>Intoshia</taxon>
    </lineage>
</organism>
<proteinExistence type="inferred from homology"/>
<dbReference type="InterPro" id="IPR003409">
    <property type="entry name" value="MORN"/>
</dbReference>
<dbReference type="InterPro" id="IPR040892">
    <property type="entry name" value="RPN1_N"/>
</dbReference>
<name>A0A177AS82_9BILA</name>
<dbReference type="GO" id="GO:0034515">
    <property type="term" value="C:proteasome storage granule"/>
    <property type="evidence" value="ECO:0007669"/>
    <property type="project" value="TreeGrafter"/>
</dbReference>
<dbReference type="Pfam" id="PF18051">
    <property type="entry name" value="RPN1_C"/>
    <property type="match status" value="1"/>
</dbReference>